<feature type="compositionally biased region" description="Basic and acidic residues" evidence="7">
    <location>
        <begin position="31"/>
        <end position="43"/>
    </location>
</feature>
<evidence type="ECO:0000256" key="2">
    <source>
        <dbReference type="ARBA" id="ARBA00007466"/>
    </source>
</evidence>
<feature type="region of interest" description="Disordered" evidence="7">
    <location>
        <begin position="894"/>
        <end position="982"/>
    </location>
</feature>
<evidence type="ECO:0000256" key="4">
    <source>
        <dbReference type="ARBA" id="ARBA00022552"/>
    </source>
</evidence>
<evidence type="ECO:0000259" key="8">
    <source>
        <dbReference type="PROSITE" id="PS50174"/>
    </source>
</evidence>
<feature type="region of interest" description="Disordered" evidence="7">
    <location>
        <begin position="313"/>
        <end position="405"/>
    </location>
</feature>
<dbReference type="InterPro" id="IPR000467">
    <property type="entry name" value="G_patch_dom"/>
</dbReference>
<feature type="compositionally biased region" description="Basic and acidic residues" evidence="7">
    <location>
        <begin position="894"/>
        <end position="903"/>
    </location>
</feature>
<comment type="function">
    <text evidence="6">Involved in nucleolar processing of pre-18S ribosomal RNA. Has a role in the nuclear export of 40S pre-ribosomal subunit to the cytoplasm.</text>
</comment>
<feature type="compositionally biased region" description="Acidic residues" evidence="7">
    <location>
        <begin position="374"/>
        <end position="384"/>
    </location>
</feature>
<feature type="region of interest" description="Disordered" evidence="7">
    <location>
        <begin position="1"/>
        <end position="45"/>
    </location>
</feature>
<keyword evidence="10" id="KW-1185">Reference proteome</keyword>
<dbReference type="GO" id="GO:0003676">
    <property type="term" value="F:nucleic acid binding"/>
    <property type="evidence" value="ECO:0007669"/>
    <property type="project" value="InterPro"/>
</dbReference>
<reference evidence="9 10" key="1">
    <citation type="submission" date="2020-05" db="EMBL/GenBank/DDBJ databases">
        <title>Identification and distribution of gene clusters putatively required for synthesis of sphingolipid metabolism inhibitors in phylogenetically diverse species of the filamentous fungus Fusarium.</title>
        <authorList>
            <person name="Kim H.-S."/>
            <person name="Busman M."/>
            <person name="Brown D.W."/>
            <person name="Divon H."/>
            <person name="Uhlig S."/>
            <person name="Proctor R.H."/>
        </authorList>
    </citation>
    <scope>NUCLEOTIDE SEQUENCE [LARGE SCALE GENOMIC DNA]</scope>
    <source>
        <strain evidence="9 10">NRRL 25211</strain>
    </source>
</reference>
<dbReference type="Proteomes" id="UP000544095">
    <property type="component" value="Unassembled WGS sequence"/>
</dbReference>
<evidence type="ECO:0000256" key="6">
    <source>
        <dbReference type="ARBA" id="ARBA00024695"/>
    </source>
</evidence>
<feature type="compositionally biased region" description="Acidic residues" evidence="7">
    <location>
        <begin position="420"/>
        <end position="441"/>
    </location>
</feature>
<dbReference type="InterPro" id="IPR025239">
    <property type="entry name" value="DUF4187"/>
</dbReference>
<comment type="subcellular location">
    <subcellularLocation>
        <location evidence="1">Nucleus</location>
        <location evidence="1">Nucleolus</location>
    </subcellularLocation>
</comment>
<dbReference type="PANTHER" id="PTHR23183:SF0">
    <property type="entry name" value="NUCLEOLAR PROTEIN 14"/>
    <property type="match status" value="1"/>
</dbReference>
<organism evidence="9 10">
    <name type="scientific">Fusarium pseudoanthophilum</name>
    <dbReference type="NCBI Taxonomy" id="48495"/>
    <lineage>
        <taxon>Eukaryota</taxon>
        <taxon>Fungi</taxon>
        <taxon>Dikarya</taxon>
        <taxon>Ascomycota</taxon>
        <taxon>Pezizomycotina</taxon>
        <taxon>Sordariomycetes</taxon>
        <taxon>Hypocreomycetidae</taxon>
        <taxon>Hypocreales</taxon>
        <taxon>Nectriaceae</taxon>
        <taxon>Fusarium</taxon>
        <taxon>Fusarium fujikuroi species complex</taxon>
    </lineage>
</organism>
<keyword evidence="5" id="KW-0539">Nucleus</keyword>
<dbReference type="GO" id="GO:0030490">
    <property type="term" value="P:maturation of SSU-rRNA"/>
    <property type="evidence" value="ECO:0007669"/>
    <property type="project" value="TreeGrafter"/>
</dbReference>
<dbReference type="Pfam" id="PF13821">
    <property type="entry name" value="DUF4187"/>
    <property type="match status" value="1"/>
</dbReference>
<evidence type="ECO:0000256" key="3">
    <source>
        <dbReference type="ARBA" id="ARBA00022517"/>
    </source>
</evidence>
<dbReference type="SMART" id="SM01173">
    <property type="entry name" value="DUF4187"/>
    <property type="match status" value="1"/>
</dbReference>
<dbReference type="PROSITE" id="PS50174">
    <property type="entry name" value="G_PATCH"/>
    <property type="match status" value="1"/>
</dbReference>
<feature type="domain" description="G-patch" evidence="8">
    <location>
        <begin position="992"/>
        <end position="1042"/>
    </location>
</feature>
<feature type="compositionally biased region" description="Polar residues" evidence="7">
    <location>
        <begin position="71"/>
        <end position="80"/>
    </location>
</feature>
<gene>
    <name evidence="9" type="ORF">FPANT_13398</name>
</gene>
<dbReference type="Pfam" id="PF04147">
    <property type="entry name" value="Nop14"/>
    <property type="match status" value="1"/>
</dbReference>
<feature type="compositionally biased region" description="Basic and acidic residues" evidence="7">
    <location>
        <begin position="953"/>
        <end position="969"/>
    </location>
</feature>
<feature type="compositionally biased region" description="Basic and acidic residues" evidence="7">
    <location>
        <begin position="313"/>
        <end position="355"/>
    </location>
</feature>
<name>A0A8H5NNG0_9HYPO</name>
<feature type="region of interest" description="Disordered" evidence="7">
    <location>
        <begin position="1004"/>
        <end position="1052"/>
    </location>
</feature>
<accession>A0A8H5NNG0</accession>
<keyword evidence="4" id="KW-0698">rRNA processing</keyword>
<feature type="compositionally biased region" description="Basic and acidic residues" evidence="7">
    <location>
        <begin position="1089"/>
        <end position="1099"/>
    </location>
</feature>
<evidence type="ECO:0000313" key="9">
    <source>
        <dbReference type="EMBL" id="KAF5572034.1"/>
    </source>
</evidence>
<sequence>MAGSQLKRLKASLKEQGIVGPQQSKKQKRRNAQDERSRNDKRLQRGVVLEGIREQFNPFDLKHAKGPKFEVTSNRPTLTAGSIKGRPGQAKAASEERASMKSQLTFIKRRQTLLVEMQRRNKVGGILDRRFGENDPTMAPEDKMLERFAREKQRSHKKNSMFDLEDDDASEGLTHMGKSLSFDDMDDFKEDDLEEDYDSDGSVREQQRLKRIRALAAQGSDGEDDEPERKKTKKEVMEEVIAKSKHYKYERQAAKEEDEELREKLDKELQNIQYMLHHSRPGAKPQNEGASKLTIAGVDRDAFEKNFDLQVKKLAQDKRAQPADRTKTEEEKAEEESTRLKELEDKRQKRMRGESVSDSEDEEVDNKGKKPELDAMDLDDEEDFGLGSGIRARPTATELGFDDEDDFVIDDDLVASGSDLELDSEDESDMEDVSDEEVEDEEDDFTKGLLNEEESRNPVFDADSTTKASAIQKGDEQGLPYTFECPQSCDELQVVLAPYPTKTFPTIVQRIRALYHPKLSSMNKEKLGNFATALVDYIGLPWDPATSAPFTVLESIVRHIHSLAKMFPIEISKQFRKNLEEMGESRPLALGTGDLVLLSAIGTIFPTSDHFHQVVTPAMLTITRYLGQRIPQNLAHYAIGTYLGILAVSYQKLAKRYVPEVINFSLNTLLALAPVATSKKVGNFPLHVAPEGIRTEAATKSELRRLNFSDCIEQEAKKTETIARKIAILDTTALVIETAADTWTGKSAFLETFGQAASVLKHLGSKTCRSQLPTAFNERIEKLQVKFDRMLKVAQLSRRNVELHHHRPLAIKTYVPKFEETFDPDKHYDPDRERAELAKLKKEHKKERKGALRELRKDANFMAREKLRIKKAKDEAYEKKYKRLVAEIQSEEGREANAYEREKSARKRAKNSMSSAHKNGAGAQDEEEDDYMNMSFDDPTPVKETSIQRTQRLKRESRARGIIKSKEQIAEEEEAAREKALSTSMLDDAKAKKSKGLAMMAKMGFTGGGLGKKTEDGAAPGRTEPIKVSVKDDRGGIGLDNEKKRKVREAAEERDIKAVKMDPDEYRERVRKEREDARLEKQFFAAQRTAERMDDEKTEVYGPGASLPDSENEKEKSRPISSRPLKSIPIIYRGLVRHREEVERDRRMRYDLEQSLSRLPTYEDDQEDADDKRALGKGHTVYATAEDLDEEDEELDQFNELEIGERLKSVLEYLREKHRYCFWCKMVYPDAEMEGCPGLTEEDHD</sequence>
<feature type="compositionally biased region" description="Acidic residues" evidence="7">
    <location>
        <begin position="183"/>
        <end position="199"/>
    </location>
</feature>
<dbReference type="PANTHER" id="PTHR23183">
    <property type="entry name" value="NOP14"/>
    <property type="match status" value="1"/>
</dbReference>
<dbReference type="GO" id="GO:0030692">
    <property type="term" value="C:Noc4p-Nop14p complex"/>
    <property type="evidence" value="ECO:0007669"/>
    <property type="project" value="TreeGrafter"/>
</dbReference>
<dbReference type="InterPro" id="IPR007276">
    <property type="entry name" value="Nop14"/>
</dbReference>
<dbReference type="AlphaFoldDB" id="A0A8H5NNG0"/>
<feature type="region of interest" description="Disordered" evidence="7">
    <location>
        <begin position="417"/>
        <end position="441"/>
    </location>
</feature>
<dbReference type="SMART" id="SM00443">
    <property type="entry name" value="G_patch"/>
    <property type="match status" value="1"/>
</dbReference>
<feature type="region of interest" description="Disordered" evidence="7">
    <location>
        <begin position="150"/>
        <end position="236"/>
    </location>
</feature>
<dbReference type="EMBL" id="JAAOAR010001014">
    <property type="protein sequence ID" value="KAF5572034.1"/>
    <property type="molecule type" value="Genomic_DNA"/>
</dbReference>
<comment type="similarity">
    <text evidence="2">Belongs to the NOP14 family.</text>
</comment>
<evidence type="ECO:0000256" key="5">
    <source>
        <dbReference type="ARBA" id="ARBA00023242"/>
    </source>
</evidence>
<evidence type="ECO:0000256" key="7">
    <source>
        <dbReference type="SAM" id="MobiDB-lite"/>
    </source>
</evidence>
<feature type="compositionally biased region" description="Basic and acidic residues" evidence="7">
    <location>
        <begin position="1029"/>
        <end position="1052"/>
    </location>
</feature>
<evidence type="ECO:0000256" key="1">
    <source>
        <dbReference type="ARBA" id="ARBA00004604"/>
    </source>
</evidence>
<dbReference type="GO" id="GO:0032040">
    <property type="term" value="C:small-subunit processome"/>
    <property type="evidence" value="ECO:0007669"/>
    <property type="project" value="InterPro"/>
</dbReference>
<proteinExistence type="inferred from homology"/>
<keyword evidence="3" id="KW-0690">Ribosome biogenesis</keyword>
<protein>
    <submittedName>
        <fullName evidence="9">NOP14-like protein</fullName>
    </submittedName>
</protein>
<dbReference type="Pfam" id="PF01585">
    <property type="entry name" value="G-patch"/>
    <property type="match status" value="1"/>
</dbReference>
<feature type="region of interest" description="Disordered" evidence="7">
    <location>
        <begin position="66"/>
        <end position="100"/>
    </location>
</feature>
<comment type="caution">
    <text evidence="9">The sequence shown here is derived from an EMBL/GenBank/DDBJ whole genome shotgun (WGS) entry which is preliminary data.</text>
</comment>
<feature type="region of interest" description="Disordered" evidence="7">
    <location>
        <begin position="1083"/>
        <end position="1122"/>
    </location>
</feature>
<evidence type="ECO:0000313" key="10">
    <source>
        <dbReference type="Proteomes" id="UP000544095"/>
    </source>
</evidence>